<dbReference type="FunFam" id="3.40.50.1820:FF:000051">
    <property type="entry name" value="(S)-hydroxynitrile lyase"/>
    <property type="match status" value="1"/>
</dbReference>
<reference evidence="3 4" key="1">
    <citation type="submission" date="2020-12" db="EMBL/GenBank/DDBJ databases">
        <title>Concerted genomic and epigenomic changes stabilize Arabidopsis allopolyploids.</title>
        <authorList>
            <person name="Chen Z."/>
        </authorList>
    </citation>
    <scope>NUCLEOTIDE SEQUENCE [LARGE SCALE GENOMIC DNA]</scope>
    <source>
        <strain evidence="3">Allo738</strain>
        <tissue evidence="3">Leaf</tissue>
    </source>
</reference>
<dbReference type="InterPro" id="IPR045889">
    <property type="entry name" value="MES/HNL"/>
</dbReference>
<protein>
    <recommendedName>
        <fullName evidence="1">Methylesterase</fullName>
        <ecNumber evidence="1">3.1.1.-</ecNumber>
    </recommendedName>
</protein>
<evidence type="ECO:0000313" key="4">
    <source>
        <dbReference type="Proteomes" id="UP000694240"/>
    </source>
</evidence>
<accession>A0A8T1XZ08</accession>
<sequence>MKQYVLVHGGCHGAWCWYKVKPVLEASGHRVTVVDLTASGVNMSKVEEIQTLEDYAKPLLKVLESFGSEDKVILVAHSLGGISVGLAADMFPSKISVAVFITSFMPDTTNPPSYVFEKYLGSVMEEDRLNMEFGIYGTHDRPLTTILLGTKYLAKKMYQLSPIEDFELAKTLVRVGPAVTRNLTGTRSLTEEGYGSVTRVYIVCQEDKGLTEEFQRWIIENFPVEEVMKIKDADHMPMFSKPLELCDRLLRIADKYTKLRY</sequence>
<proteinExistence type="inferred from homology"/>
<dbReference type="Proteomes" id="UP000694240">
    <property type="component" value="Chromosome 12"/>
</dbReference>
<gene>
    <name evidence="3" type="ORF">ISN45_Aa07g003440</name>
</gene>
<dbReference type="GO" id="GO:0080031">
    <property type="term" value="F:methyl salicylate esterase activity"/>
    <property type="evidence" value="ECO:0007669"/>
    <property type="project" value="TreeGrafter"/>
</dbReference>
<dbReference type="GO" id="GO:0080032">
    <property type="term" value="F:methyl jasmonate esterase activity"/>
    <property type="evidence" value="ECO:0007669"/>
    <property type="project" value="TreeGrafter"/>
</dbReference>
<comment type="similarity">
    <text evidence="1">Belongs to the AB hydrolase superfamily. Methylesterase family.</text>
</comment>
<dbReference type="PANTHER" id="PTHR10992">
    <property type="entry name" value="METHYLESTERASE FAMILY MEMBER"/>
    <property type="match status" value="1"/>
</dbReference>
<feature type="domain" description="AB hydrolase-1" evidence="2">
    <location>
        <begin position="5"/>
        <end position="247"/>
    </location>
</feature>
<dbReference type="GO" id="GO:0009696">
    <property type="term" value="P:salicylic acid metabolic process"/>
    <property type="evidence" value="ECO:0007669"/>
    <property type="project" value="TreeGrafter"/>
</dbReference>
<dbReference type="GO" id="GO:0080030">
    <property type="term" value="F:methyl indole-3-acetate esterase activity"/>
    <property type="evidence" value="ECO:0007669"/>
    <property type="project" value="TreeGrafter"/>
</dbReference>
<evidence type="ECO:0000313" key="3">
    <source>
        <dbReference type="EMBL" id="KAG7540085.1"/>
    </source>
</evidence>
<dbReference type="GO" id="GO:0009694">
    <property type="term" value="P:jasmonic acid metabolic process"/>
    <property type="evidence" value="ECO:0007669"/>
    <property type="project" value="TreeGrafter"/>
</dbReference>
<evidence type="ECO:0000259" key="2">
    <source>
        <dbReference type="Pfam" id="PF12697"/>
    </source>
</evidence>
<comment type="caution">
    <text evidence="3">The sequence shown here is derived from an EMBL/GenBank/DDBJ whole genome shotgun (WGS) entry which is preliminary data.</text>
</comment>
<evidence type="ECO:0000256" key="1">
    <source>
        <dbReference type="RuleBase" id="RU369012"/>
    </source>
</evidence>
<keyword evidence="1 3" id="KW-0378">Hydrolase</keyword>
<name>A0A8T1XZ08_9BRAS</name>
<comment type="function">
    <text evidence="1">Methylesterase.</text>
</comment>
<dbReference type="AlphaFoldDB" id="A0A8T1XZ08"/>
<dbReference type="GO" id="GO:0051723">
    <property type="term" value="F:protein methylesterase activity"/>
    <property type="evidence" value="ECO:0007669"/>
    <property type="project" value="UniProtKB-UniRule"/>
</dbReference>
<dbReference type="Pfam" id="PF12697">
    <property type="entry name" value="Abhydrolase_6"/>
    <property type="match status" value="1"/>
</dbReference>
<dbReference type="EMBL" id="JAEFBK010000012">
    <property type="protein sequence ID" value="KAG7540085.1"/>
    <property type="molecule type" value="Genomic_DNA"/>
</dbReference>
<dbReference type="EC" id="3.1.1.-" evidence="1"/>
<dbReference type="InterPro" id="IPR000073">
    <property type="entry name" value="AB_hydrolase_1"/>
</dbReference>
<keyword evidence="4" id="KW-1185">Reference proteome</keyword>
<organism evidence="3 4">
    <name type="scientific">Arabidopsis thaliana x Arabidopsis arenosa</name>
    <dbReference type="NCBI Taxonomy" id="1240361"/>
    <lineage>
        <taxon>Eukaryota</taxon>
        <taxon>Viridiplantae</taxon>
        <taxon>Streptophyta</taxon>
        <taxon>Embryophyta</taxon>
        <taxon>Tracheophyta</taxon>
        <taxon>Spermatophyta</taxon>
        <taxon>Magnoliopsida</taxon>
        <taxon>eudicotyledons</taxon>
        <taxon>Gunneridae</taxon>
        <taxon>Pentapetalae</taxon>
        <taxon>rosids</taxon>
        <taxon>malvids</taxon>
        <taxon>Brassicales</taxon>
        <taxon>Brassicaceae</taxon>
        <taxon>Camelineae</taxon>
        <taxon>Arabidopsis</taxon>
    </lineage>
</organism>
<dbReference type="PANTHER" id="PTHR10992:SF1028">
    <property type="entry name" value="METHYLESTERASE 9"/>
    <property type="match status" value="1"/>
</dbReference>